<evidence type="ECO:0000256" key="5">
    <source>
        <dbReference type="ARBA" id="ARBA00022432"/>
    </source>
</evidence>
<comment type="cofactor">
    <cofactor evidence="1">
        <name>[4Fe-4S] cluster</name>
        <dbReference type="ChEBI" id="CHEBI:49883"/>
    </cofactor>
</comment>
<accession>A0A0R1H048</accession>
<evidence type="ECO:0000313" key="14">
    <source>
        <dbReference type="EMBL" id="KRK39822.1"/>
    </source>
</evidence>
<dbReference type="STRING" id="1423726.FC07_GL002316"/>
<dbReference type="GO" id="GO:0003941">
    <property type="term" value="F:L-serine ammonia-lyase activity"/>
    <property type="evidence" value="ECO:0007669"/>
    <property type="project" value="UniProtKB-EC"/>
</dbReference>
<dbReference type="InterPro" id="IPR029009">
    <property type="entry name" value="ASB_dom_sf"/>
</dbReference>
<comment type="pathway">
    <text evidence="2">Carbohydrate biosynthesis; gluconeogenesis.</text>
</comment>
<keyword evidence="15" id="KW-1185">Reference proteome</keyword>
<dbReference type="PATRIC" id="fig|1423726.3.peg.2402"/>
<name>A0A0R1H048_9LACO</name>
<keyword evidence="10 14" id="KW-0456">Lyase</keyword>
<evidence type="ECO:0000259" key="13">
    <source>
        <dbReference type="Pfam" id="PF03315"/>
    </source>
</evidence>
<evidence type="ECO:0000256" key="2">
    <source>
        <dbReference type="ARBA" id="ARBA00004742"/>
    </source>
</evidence>
<dbReference type="GO" id="GO:0051539">
    <property type="term" value="F:4 iron, 4 sulfur cluster binding"/>
    <property type="evidence" value="ECO:0007669"/>
    <property type="project" value="UniProtKB-KW"/>
</dbReference>
<evidence type="ECO:0000256" key="6">
    <source>
        <dbReference type="ARBA" id="ARBA00022485"/>
    </source>
</evidence>
<proteinExistence type="inferred from homology"/>
<feature type="domain" description="Serine dehydratase beta chain" evidence="13">
    <location>
        <begin position="2"/>
        <end position="119"/>
    </location>
</feature>
<dbReference type="InterPro" id="IPR051318">
    <property type="entry name" value="Fe-S_L-Ser"/>
</dbReference>
<evidence type="ECO:0000256" key="9">
    <source>
        <dbReference type="ARBA" id="ARBA00023014"/>
    </source>
</evidence>
<keyword evidence="9" id="KW-0411">Iron-sulfur</keyword>
<keyword evidence="6" id="KW-0004">4Fe-4S</keyword>
<dbReference type="GO" id="GO:0006094">
    <property type="term" value="P:gluconeogenesis"/>
    <property type="evidence" value="ECO:0007669"/>
    <property type="project" value="UniProtKB-KW"/>
</dbReference>
<evidence type="ECO:0000256" key="3">
    <source>
        <dbReference type="ARBA" id="ARBA00008636"/>
    </source>
</evidence>
<comment type="similarity">
    <text evidence="3">Belongs to the iron-sulfur dependent L-serine dehydratase family.</text>
</comment>
<dbReference type="Pfam" id="PF03315">
    <property type="entry name" value="SDH_beta"/>
    <property type="match status" value="1"/>
</dbReference>
<sequence length="202" mass="22091">MIGPSSSHTAGAVAIGQAARQVFHEPVLGIEVHYYESFAQTHLGHGTDYAIISGVLGFDPADARVPEAVTIARQQGIQVHFIEETGVSPVGHPNTAIVQLKNAKRQIRLTGCSIGGGTIEVRQVQFDGFNIKPPGSLPLVLARMTPSLATQFVQRLGQFTGINHRHQYTAGTQTLFEYSLNQRLRVTEQRQLQQLVPDLIYL</sequence>
<dbReference type="AlphaFoldDB" id="A0A0R1H048"/>
<dbReference type="EMBL" id="AZDA01000039">
    <property type="protein sequence ID" value="KRK39822.1"/>
    <property type="molecule type" value="Genomic_DNA"/>
</dbReference>
<evidence type="ECO:0000256" key="4">
    <source>
        <dbReference type="ARBA" id="ARBA00012093"/>
    </source>
</evidence>
<dbReference type="Gene3D" id="3.30.1330.90">
    <property type="entry name" value="D-3-phosphoglycerate dehydrogenase, domain 3"/>
    <property type="match status" value="1"/>
</dbReference>
<dbReference type="Proteomes" id="UP000051461">
    <property type="component" value="Unassembled WGS sequence"/>
</dbReference>
<dbReference type="GO" id="GO:0046872">
    <property type="term" value="F:metal ion binding"/>
    <property type="evidence" value="ECO:0007669"/>
    <property type="project" value="UniProtKB-KW"/>
</dbReference>
<comment type="catalytic activity">
    <reaction evidence="12">
        <text>L-serine = pyruvate + NH4(+)</text>
        <dbReference type="Rhea" id="RHEA:19169"/>
        <dbReference type="ChEBI" id="CHEBI:15361"/>
        <dbReference type="ChEBI" id="CHEBI:28938"/>
        <dbReference type="ChEBI" id="CHEBI:33384"/>
        <dbReference type="EC" id="4.3.1.17"/>
    </reaction>
</comment>
<evidence type="ECO:0000256" key="12">
    <source>
        <dbReference type="ARBA" id="ARBA00049406"/>
    </source>
</evidence>
<dbReference type="PANTHER" id="PTHR30182">
    <property type="entry name" value="L-SERINE DEHYDRATASE"/>
    <property type="match status" value="1"/>
</dbReference>
<evidence type="ECO:0000256" key="1">
    <source>
        <dbReference type="ARBA" id="ARBA00001966"/>
    </source>
</evidence>
<dbReference type="SUPFAM" id="SSF143548">
    <property type="entry name" value="Serine metabolism enzymes domain"/>
    <property type="match status" value="1"/>
</dbReference>
<gene>
    <name evidence="14" type="ORF">FC07_GL002316</name>
</gene>
<keyword evidence="8" id="KW-0408">Iron</keyword>
<comment type="caution">
    <text evidence="14">The sequence shown here is derived from an EMBL/GenBank/DDBJ whole genome shotgun (WGS) entry which is preliminary data.</text>
</comment>
<dbReference type="EC" id="4.3.1.17" evidence="4"/>
<evidence type="ECO:0000256" key="8">
    <source>
        <dbReference type="ARBA" id="ARBA00023004"/>
    </source>
</evidence>
<keyword evidence="7" id="KW-0479">Metal-binding</keyword>
<evidence type="ECO:0000256" key="7">
    <source>
        <dbReference type="ARBA" id="ARBA00022723"/>
    </source>
</evidence>
<evidence type="ECO:0000256" key="10">
    <source>
        <dbReference type="ARBA" id="ARBA00023239"/>
    </source>
</evidence>
<dbReference type="PANTHER" id="PTHR30182:SF12">
    <property type="entry name" value="L-SERINE DEHYDRATASE, BETA CHAIN-RELATED"/>
    <property type="match status" value="1"/>
</dbReference>
<evidence type="ECO:0000256" key="11">
    <source>
        <dbReference type="ARBA" id="ARBA00041766"/>
    </source>
</evidence>
<dbReference type="InterPro" id="IPR005131">
    <property type="entry name" value="Ser_deHydtase_bsu"/>
</dbReference>
<evidence type="ECO:0000313" key="15">
    <source>
        <dbReference type="Proteomes" id="UP000051461"/>
    </source>
</evidence>
<organism evidence="14 15">
    <name type="scientific">Loigolactobacillus bifermentans DSM 20003</name>
    <dbReference type="NCBI Taxonomy" id="1423726"/>
    <lineage>
        <taxon>Bacteria</taxon>
        <taxon>Bacillati</taxon>
        <taxon>Bacillota</taxon>
        <taxon>Bacilli</taxon>
        <taxon>Lactobacillales</taxon>
        <taxon>Lactobacillaceae</taxon>
        <taxon>Loigolactobacillus</taxon>
    </lineage>
</organism>
<keyword evidence="5" id="KW-0312">Gluconeogenesis</keyword>
<reference evidence="14 15" key="1">
    <citation type="journal article" date="2015" name="Genome Announc.">
        <title>Expanding the biotechnology potential of lactobacilli through comparative genomics of 213 strains and associated genera.</title>
        <authorList>
            <person name="Sun Z."/>
            <person name="Harris H.M."/>
            <person name="McCann A."/>
            <person name="Guo C."/>
            <person name="Argimon S."/>
            <person name="Zhang W."/>
            <person name="Yang X."/>
            <person name="Jeffery I.B."/>
            <person name="Cooney J.C."/>
            <person name="Kagawa T.F."/>
            <person name="Liu W."/>
            <person name="Song Y."/>
            <person name="Salvetti E."/>
            <person name="Wrobel A."/>
            <person name="Rasinkangas P."/>
            <person name="Parkhill J."/>
            <person name="Rea M.C."/>
            <person name="O'Sullivan O."/>
            <person name="Ritari J."/>
            <person name="Douillard F.P."/>
            <person name="Paul Ross R."/>
            <person name="Yang R."/>
            <person name="Briner A.E."/>
            <person name="Felis G.E."/>
            <person name="de Vos W.M."/>
            <person name="Barrangou R."/>
            <person name="Klaenhammer T.R."/>
            <person name="Caufield P.W."/>
            <person name="Cui Y."/>
            <person name="Zhang H."/>
            <person name="O'Toole P.W."/>
        </authorList>
    </citation>
    <scope>NUCLEOTIDE SEQUENCE [LARGE SCALE GENOMIC DNA]</scope>
    <source>
        <strain evidence="14 15">DSM 20003</strain>
    </source>
</reference>
<protein>
    <recommendedName>
        <fullName evidence="4">L-serine ammonia-lyase</fullName>
        <ecNumber evidence="4">4.3.1.17</ecNumber>
    </recommendedName>
    <alternativeName>
        <fullName evidence="11">L-serine deaminase</fullName>
    </alternativeName>
</protein>